<dbReference type="STRING" id="1742973.COMA2_160019"/>
<sequence length="423" mass="45216">MDRFNQAIIGVCIFSSILLQDVGAPAATYYVATTGSDGNPGTETQPWRTVAYAVAIMVAGDTTYVRGGTYKEEIIRFGKSGTQLAPIKLRNAPGESPIIDCIDASKLHRILIQHPSGPLNPMGWITVEGFEIRNCYNGIKIISGHDLTIQRNWIHHNKPGSGILGNGTRVLFDRNIINHNANIEGCEAGTSPCRPGGHGIYFHGTAVTVTNNIIYDNLTFGIQLNGSTASSTYNPTTDPGPEYAVSENWLIANNTLAYNRRGAGLVVWGFSCNNARIENNIFYENAATNSDATQGVHFTSTTCTGVVVRNNLFYASGSGGTAAFGSGATEGVHYIQANNIINVSAPAFVNAPATLPASPNFALTQRSPAIDAGLLLAAIRTSFDGTPRPRGHTYDIGAYEFSADGNRQEPSAPTALQFSDPRR</sequence>
<protein>
    <recommendedName>
        <fullName evidence="14">Right handed beta helix domain-containing protein</fullName>
    </recommendedName>
</protein>
<dbReference type="RefSeq" id="WP_090895591.1">
    <property type="nucleotide sequence ID" value="NZ_CZPZ01000008.1"/>
</dbReference>
<comment type="similarity">
    <text evidence="8">Belongs to the polysaccharide lyase 9 family.</text>
</comment>
<name>A0A0S4L9K2_9BACT</name>
<dbReference type="PANTHER" id="PTHR40088">
    <property type="entry name" value="PECTATE LYASE (EUROFUNG)"/>
    <property type="match status" value="1"/>
</dbReference>
<dbReference type="InterPro" id="IPR012334">
    <property type="entry name" value="Pectin_lyas_fold"/>
</dbReference>
<dbReference type="Gene3D" id="2.160.20.10">
    <property type="entry name" value="Single-stranded right-handed beta-helix, Pectin lyase-like"/>
    <property type="match status" value="1"/>
</dbReference>
<dbReference type="InterPro" id="IPR059226">
    <property type="entry name" value="Choice_anch_Q_dom"/>
</dbReference>
<evidence type="ECO:0000256" key="7">
    <source>
        <dbReference type="ARBA" id="ARBA00023239"/>
    </source>
</evidence>
<evidence type="ECO:0000256" key="9">
    <source>
        <dbReference type="SAM" id="MobiDB-lite"/>
    </source>
</evidence>
<dbReference type="PANTHER" id="PTHR40088:SF1">
    <property type="entry name" value="PECTATE LYASE PEL9"/>
    <property type="match status" value="1"/>
</dbReference>
<dbReference type="Pfam" id="PF22842">
    <property type="entry name" value="Pel9A-like_beta_helix"/>
    <property type="match status" value="1"/>
</dbReference>
<organism evidence="12 13">
    <name type="scientific">Candidatus Nitrospira nitrificans</name>
    <dbReference type="NCBI Taxonomy" id="1742973"/>
    <lineage>
        <taxon>Bacteria</taxon>
        <taxon>Pseudomonadati</taxon>
        <taxon>Nitrospirota</taxon>
        <taxon>Nitrospiria</taxon>
        <taxon>Nitrospirales</taxon>
        <taxon>Nitrospiraceae</taxon>
        <taxon>Nitrospira</taxon>
    </lineage>
</organism>
<comment type="subcellular location">
    <subcellularLocation>
        <location evidence="2">Secreted</location>
    </subcellularLocation>
</comment>
<feature type="domain" description="Right handed beta helix" evidence="10">
    <location>
        <begin position="123"/>
        <end position="313"/>
    </location>
</feature>
<keyword evidence="6" id="KW-0106">Calcium</keyword>
<keyword evidence="7" id="KW-0456">Lyase</keyword>
<dbReference type="EMBL" id="CZPZ01000008">
    <property type="protein sequence ID" value="CUS34181.1"/>
    <property type="molecule type" value="Genomic_DNA"/>
</dbReference>
<comment type="cofactor">
    <cofactor evidence="1">
        <name>Ca(2+)</name>
        <dbReference type="ChEBI" id="CHEBI:29108"/>
    </cofactor>
</comment>
<evidence type="ECO:0000256" key="8">
    <source>
        <dbReference type="ARBA" id="ARBA00038263"/>
    </source>
</evidence>
<dbReference type="InterPro" id="IPR052052">
    <property type="entry name" value="Polysaccharide_Lyase_9"/>
</dbReference>
<feature type="region of interest" description="Disordered" evidence="9">
    <location>
        <begin position="402"/>
        <end position="423"/>
    </location>
</feature>
<evidence type="ECO:0000313" key="13">
    <source>
        <dbReference type="Proteomes" id="UP000198736"/>
    </source>
</evidence>
<evidence type="ECO:0000256" key="1">
    <source>
        <dbReference type="ARBA" id="ARBA00001913"/>
    </source>
</evidence>
<evidence type="ECO:0000256" key="2">
    <source>
        <dbReference type="ARBA" id="ARBA00004613"/>
    </source>
</evidence>
<evidence type="ECO:0000259" key="11">
    <source>
        <dbReference type="Pfam" id="PF22842"/>
    </source>
</evidence>
<dbReference type="AlphaFoldDB" id="A0A0S4L9K2"/>
<keyword evidence="3" id="KW-0964">Secreted</keyword>
<keyword evidence="4" id="KW-0479">Metal-binding</keyword>
<keyword evidence="13" id="KW-1185">Reference proteome</keyword>
<evidence type="ECO:0000256" key="6">
    <source>
        <dbReference type="ARBA" id="ARBA00022837"/>
    </source>
</evidence>
<dbReference type="SUPFAM" id="SSF51126">
    <property type="entry name" value="Pectin lyase-like"/>
    <property type="match status" value="1"/>
</dbReference>
<dbReference type="Pfam" id="PF13229">
    <property type="entry name" value="Beta_helix"/>
    <property type="match status" value="1"/>
</dbReference>
<dbReference type="GO" id="GO:0016837">
    <property type="term" value="F:carbon-oxygen lyase activity, acting on polysaccharides"/>
    <property type="evidence" value="ECO:0007669"/>
    <property type="project" value="TreeGrafter"/>
</dbReference>
<dbReference type="SMART" id="SM00710">
    <property type="entry name" value="PbH1"/>
    <property type="match status" value="7"/>
</dbReference>
<dbReference type="InterPro" id="IPR006626">
    <property type="entry name" value="PbH1"/>
</dbReference>
<evidence type="ECO:0000259" key="10">
    <source>
        <dbReference type="Pfam" id="PF13229"/>
    </source>
</evidence>
<dbReference type="GO" id="GO:0046872">
    <property type="term" value="F:metal ion binding"/>
    <property type="evidence" value="ECO:0007669"/>
    <property type="project" value="UniProtKB-KW"/>
</dbReference>
<evidence type="ECO:0000256" key="5">
    <source>
        <dbReference type="ARBA" id="ARBA00022729"/>
    </source>
</evidence>
<proteinExistence type="inferred from homology"/>
<dbReference type="OrthoDB" id="9795486at2"/>
<dbReference type="InterPro" id="IPR053868">
    <property type="entry name" value="Pel9A-like_beta_helix"/>
</dbReference>
<dbReference type="InterPro" id="IPR011050">
    <property type="entry name" value="Pectin_lyase_fold/virulence"/>
</dbReference>
<reference evidence="13" key="1">
    <citation type="submission" date="2015-10" db="EMBL/GenBank/DDBJ databases">
        <authorList>
            <person name="Luecker S."/>
            <person name="Luecker S."/>
        </authorList>
    </citation>
    <scope>NUCLEOTIDE SEQUENCE [LARGE SCALE GENOMIC DNA]</scope>
</reference>
<dbReference type="NCBIfam" id="NF041518">
    <property type="entry name" value="choice_anch_Q"/>
    <property type="match status" value="1"/>
</dbReference>
<dbReference type="Proteomes" id="UP000198736">
    <property type="component" value="Unassembled WGS sequence"/>
</dbReference>
<evidence type="ECO:0008006" key="14">
    <source>
        <dbReference type="Google" id="ProtNLM"/>
    </source>
</evidence>
<keyword evidence="5" id="KW-0732">Signal</keyword>
<accession>A0A0S4L9K2</accession>
<dbReference type="GO" id="GO:0005576">
    <property type="term" value="C:extracellular region"/>
    <property type="evidence" value="ECO:0007669"/>
    <property type="project" value="UniProtKB-SubCell"/>
</dbReference>
<feature type="domain" description="Pel9A-like right handed beta-helix region" evidence="11">
    <location>
        <begin position="26"/>
        <end position="71"/>
    </location>
</feature>
<evidence type="ECO:0000256" key="3">
    <source>
        <dbReference type="ARBA" id="ARBA00022525"/>
    </source>
</evidence>
<evidence type="ECO:0000256" key="4">
    <source>
        <dbReference type="ARBA" id="ARBA00022723"/>
    </source>
</evidence>
<gene>
    <name evidence="12" type="ORF">COMA2_160019</name>
</gene>
<dbReference type="InterPro" id="IPR039448">
    <property type="entry name" value="Beta_helix"/>
</dbReference>
<feature type="compositionally biased region" description="Polar residues" evidence="9">
    <location>
        <begin position="408"/>
        <end position="417"/>
    </location>
</feature>
<evidence type="ECO:0000313" key="12">
    <source>
        <dbReference type="EMBL" id="CUS34181.1"/>
    </source>
</evidence>